<keyword evidence="5" id="KW-1185">Reference proteome</keyword>
<dbReference type="Proteomes" id="UP000266673">
    <property type="component" value="Unassembled WGS sequence"/>
</dbReference>
<dbReference type="EMBL" id="QKWP01000075">
    <property type="protein sequence ID" value="RIB28146.1"/>
    <property type="molecule type" value="Genomic_DNA"/>
</dbReference>
<feature type="non-terminal residue" evidence="4">
    <location>
        <position position="120"/>
    </location>
</feature>
<keyword evidence="1 2" id="KW-0597">Phosphoprotein</keyword>
<gene>
    <name evidence="4" type="ORF">C2G38_1876799</name>
</gene>
<organism evidence="4 5">
    <name type="scientific">Gigaspora rosea</name>
    <dbReference type="NCBI Taxonomy" id="44941"/>
    <lineage>
        <taxon>Eukaryota</taxon>
        <taxon>Fungi</taxon>
        <taxon>Fungi incertae sedis</taxon>
        <taxon>Mucoromycota</taxon>
        <taxon>Glomeromycotina</taxon>
        <taxon>Glomeromycetes</taxon>
        <taxon>Diversisporales</taxon>
        <taxon>Gigasporaceae</taxon>
        <taxon>Gigaspora</taxon>
    </lineage>
</organism>
<comment type="caution">
    <text evidence="4">The sequence shown here is derived from an EMBL/GenBank/DDBJ whole genome shotgun (WGS) entry which is preliminary data.</text>
</comment>
<accession>A0A397W9G8</accession>
<dbReference type="SMART" id="SM00448">
    <property type="entry name" value="REC"/>
    <property type="match status" value="1"/>
</dbReference>
<dbReference type="GO" id="GO:0000155">
    <property type="term" value="F:phosphorelay sensor kinase activity"/>
    <property type="evidence" value="ECO:0007669"/>
    <property type="project" value="TreeGrafter"/>
</dbReference>
<dbReference type="Gene3D" id="3.40.50.2300">
    <property type="match status" value="1"/>
</dbReference>
<feature type="non-terminal residue" evidence="4">
    <location>
        <position position="1"/>
    </location>
</feature>
<dbReference type="OrthoDB" id="60033at2759"/>
<feature type="modified residue" description="4-aspartylphosphate" evidence="2">
    <location>
        <position position="50"/>
    </location>
</feature>
<dbReference type="SUPFAM" id="SSF52172">
    <property type="entry name" value="CheY-like"/>
    <property type="match status" value="1"/>
</dbReference>
<dbReference type="AlphaFoldDB" id="A0A397W9G8"/>
<protein>
    <submittedName>
        <fullName evidence="4">CheY-like superfamily</fullName>
    </submittedName>
</protein>
<sequence>ILLVDDNNDMRDYLASLLKEEFDVYCACDGQDAIRRLKKLYKLPDLILSDIMMPNMNGYELLNVIRSNTKTREIPVILLSAKAGEDSIIGGLDRGADDYLIKPFSSRQLIARIRANIELS</sequence>
<evidence type="ECO:0000259" key="3">
    <source>
        <dbReference type="PROSITE" id="PS50110"/>
    </source>
</evidence>
<dbReference type="Pfam" id="PF00072">
    <property type="entry name" value="Response_reg"/>
    <property type="match status" value="1"/>
</dbReference>
<proteinExistence type="predicted"/>
<evidence type="ECO:0000313" key="4">
    <source>
        <dbReference type="EMBL" id="RIB28146.1"/>
    </source>
</evidence>
<evidence type="ECO:0000256" key="1">
    <source>
        <dbReference type="ARBA" id="ARBA00022553"/>
    </source>
</evidence>
<reference evidence="4 5" key="1">
    <citation type="submission" date="2018-06" db="EMBL/GenBank/DDBJ databases">
        <title>Comparative genomics reveals the genomic features of Rhizophagus irregularis, R. cerebriforme, R. diaphanum and Gigaspora rosea, and their symbiotic lifestyle signature.</title>
        <authorList>
            <person name="Morin E."/>
            <person name="San Clemente H."/>
            <person name="Chen E.C.H."/>
            <person name="De La Providencia I."/>
            <person name="Hainaut M."/>
            <person name="Kuo A."/>
            <person name="Kohler A."/>
            <person name="Murat C."/>
            <person name="Tang N."/>
            <person name="Roy S."/>
            <person name="Loubradou J."/>
            <person name="Henrissat B."/>
            <person name="Grigoriev I.V."/>
            <person name="Corradi N."/>
            <person name="Roux C."/>
            <person name="Martin F.M."/>
        </authorList>
    </citation>
    <scope>NUCLEOTIDE SEQUENCE [LARGE SCALE GENOMIC DNA]</scope>
    <source>
        <strain evidence="4 5">DAOM 194757</strain>
    </source>
</reference>
<dbReference type="InterPro" id="IPR011006">
    <property type="entry name" value="CheY-like_superfamily"/>
</dbReference>
<dbReference type="STRING" id="44941.A0A397W9G8"/>
<dbReference type="PROSITE" id="PS50110">
    <property type="entry name" value="RESPONSE_REGULATORY"/>
    <property type="match status" value="1"/>
</dbReference>
<evidence type="ECO:0000313" key="5">
    <source>
        <dbReference type="Proteomes" id="UP000266673"/>
    </source>
</evidence>
<feature type="domain" description="Response regulatory" evidence="3">
    <location>
        <begin position="1"/>
        <end position="117"/>
    </location>
</feature>
<name>A0A397W9G8_9GLOM</name>
<evidence type="ECO:0000256" key="2">
    <source>
        <dbReference type="PROSITE-ProRule" id="PRU00169"/>
    </source>
</evidence>
<dbReference type="PANTHER" id="PTHR43547">
    <property type="entry name" value="TWO-COMPONENT HISTIDINE KINASE"/>
    <property type="match status" value="1"/>
</dbReference>
<dbReference type="PANTHER" id="PTHR43547:SF2">
    <property type="entry name" value="HYBRID SIGNAL TRANSDUCTION HISTIDINE KINASE C"/>
    <property type="match status" value="1"/>
</dbReference>
<dbReference type="InterPro" id="IPR001789">
    <property type="entry name" value="Sig_transdc_resp-reg_receiver"/>
</dbReference>